<proteinExistence type="predicted"/>
<dbReference type="NCBIfam" id="TIGR02521">
    <property type="entry name" value="type_IV_pilW"/>
    <property type="match status" value="1"/>
</dbReference>
<dbReference type="InterPro" id="IPR011990">
    <property type="entry name" value="TPR-like_helical_dom_sf"/>
</dbReference>
<keyword evidence="2 3" id="KW-0802">TPR repeat</keyword>
<feature type="repeat" description="TPR" evidence="3">
    <location>
        <begin position="66"/>
        <end position="99"/>
    </location>
</feature>
<dbReference type="InterPro" id="IPR019734">
    <property type="entry name" value="TPR_rpt"/>
</dbReference>
<feature type="repeat" description="TPR" evidence="3">
    <location>
        <begin position="100"/>
        <end position="133"/>
    </location>
</feature>
<comment type="caution">
    <text evidence="5">The sequence shown here is derived from an EMBL/GenBank/DDBJ whole genome shotgun (WGS) entry which is preliminary data.</text>
</comment>
<keyword evidence="6" id="KW-1185">Reference proteome</keyword>
<evidence type="ECO:0000256" key="1">
    <source>
        <dbReference type="ARBA" id="ARBA00022737"/>
    </source>
</evidence>
<dbReference type="RefSeq" id="WP_047785076.1">
    <property type="nucleotide sequence ID" value="NZ_JZWI01000014.1"/>
</dbReference>
<dbReference type="PANTHER" id="PTHR44858:SF1">
    <property type="entry name" value="UDP-N-ACETYLGLUCOSAMINE--PEPTIDE N-ACETYLGLUCOSAMINYLTRANSFERASE SPINDLY-RELATED"/>
    <property type="match status" value="1"/>
</dbReference>
<name>A0A0H2M0G8_VARPD</name>
<keyword evidence="1" id="KW-0677">Repeat</keyword>
<dbReference type="Gene3D" id="1.25.40.10">
    <property type="entry name" value="Tetratricopeptide repeat domain"/>
    <property type="match status" value="1"/>
</dbReference>
<dbReference type="Proteomes" id="UP000035170">
    <property type="component" value="Unassembled WGS sequence"/>
</dbReference>
<dbReference type="EMBL" id="JZWI01000014">
    <property type="protein sequence ID" value="KLN55909.1"/>
    <property type="molecule type" value="Genomic_DNA"/>
</dbReference>
<evidence type="ECO:0000256" key="2">
    <source>
        <dbReference type="ARBA" id="ARBA00022803"/>
    </source>
</evidence>
<dbReference type="PANTHER" id="PTHR44858">
    <property type="entry name" value="TETRATRICOPEPTIDE REPEAT PROTEIN 6"/>
    <property type="match status" value="1"/>
</dbReference>
<dbReference type="SUPFAM" id="SSF48452">
    <property type="entry name" value="TPR-like"/>
    <property type="match status" value="1"/>
</dbReference>
<organism evidence="5 6">
    <name type="scientific">Variovorax paradoxus</name>
    <dbReference type="NCBI Taxonomy" id="34073"/>
    <lineage>
        <taxon>Bacteria</taxon>
        <taxon>Pseudomonadati</taxon>
        <taxon>Pseudomonadota</taxon>
        <taxon>Betaproteobacteria</taxon>
        <taxon>Burkholderiales</taxon>
        <taxon>Comamonadaceae</taxon>
        <taxon>Variovorax</taxon>
    </lineage>
</organism>
<dbReference type="PATRIC" id="fig|34073.19.peg.3023"/>
<reference evidence="5 6" key="1">
    <citation type="submission" date="2015-03" db="EMBL/GenBank/DDBJ databases">
        <title>Genome sequence of Variovorax paradoxus TBEA6.</title>
        <authorList>
            <person name="Poehlein A."/>
            <person name="Schuldes J."/>
            <person name="Wuebbeler J.H."/>
            <person name="Hiessl S."/>
            <person name="Steinbuechel A."/>
            <person name="Daniel R."/>
        </authorList>
    </citation>
    <scope>NUCLEOTIDE SEQUENCE [LARGE SCALE GENOMIC DNA]</scope>
    <source>
        <strain evidence="5 6">TBEA6</strain>
    </source>
</reference>
<dbReference type="Pfam" id="PF13424">
    <property type="entry name" value="TPR_12"/>
    <property type="match status" value="1"/>
</dbReference>
<dbReference type="GO" id="GO:0008233">
    <property type="term" value="F:peptidase activity"/>
    <property type="evidence" value="ECO:0007669"/>
    <property type="project" value="UniProtKB-KW"/>
</dbReference>
<dbReference type="InterPro" id="IPR013360">
    <property type="entry name" value="Pilus_4_PilW"/>
</dbReference>
<dbReference type="AlphaFoldDB" id="A0A0H2M0G8"/>
<dbReference type="PROSITE" id="PS50005">
    <property type="entry name" value="TPR"/>
    <property type="match status" value="2"/>
</dbReference>
<evidence type="ECO:0000256" key="3">
    <source>
        <dbReference type="PROSITE-ProRule" id="PRU00339"/>
    </source>
</evidence>
<protein>
    <submittedName>
        <fullName evidence="5">Beta-barrel assembly-enhancing protease</fullName>
    </submittedName>
</protein>
<keyword evidence="5" id="KW-0378">Hydrolase</keyword>
<accession>A0A0H2M0G8</accession>
<dbReference type="InterPro" id="IPR050498">
    <property type="entry name" value="Ycf3"/>
</dbReference>
<dbReference type="GO" id="GO:0006508">
    <property type="term" value="P:proteolysis"/>
    <property type="evidence" value="ECO:0007669"/>
    <property type="project" value="UniProtKB-KW"/>
</dbReference>
<evidence type="ECO:0000313" key="5">
    <source>
        <dbReference type="EMBL" id="KLN55909.1"/>
    </source>
</evidence>
<feature type="region of interest" description="Disordered" evidence="4">
    <location>
        <begin position="40"/>
        <end position="63"/>
    </location>
</feature>
<keyword evidence="5" id="KW-0645">Protease</keyword>
<dbReference type="SMART" id="SM00028">
    <property type="entry name" value="TPR"/>
    <property type="match status" value="4"/>
</dbReference>
<gene>
    <name evidence="5" type="primary">bepA4</name>
    <name evidence="5" type="ORF">VPARA_29440</name>
</gene>
<evidence type="ECO:0000313" key="6">
    <source>
        <dbReference type="Proteomes" id="UP000035170"/>
    </source>
</evidence>
<sequence>MRMAFPMTTASAQRLMAAGFAGVAVAFLLAGCVNTRTTTTSLADTSSGKGAEMVTESDESSRQRRARLRMELAAGYFEHGQTTVALDEIKQALVADPNYADAYNLRGLVYMRLEDAGMAEDSFRRAIAINPRDPNVRHNYGWLLCQQNRYGDAAQQFTEALAVPSYTDRSKTLMTQGVCQLRAGQRAEAERSLMKAYEIDAGNPVVGFNLASLLVQREEWSRAQFYIRRVNNSPSASAETLWLGIKIERRLNNREAVAQLGGQLQRRFPQSREAIAYERGNFND</sequence>
<dbReference type="PROSITE" id="PS51257">
    <property type="entry name" value="PROKAR_LIPOPROTEIN"/>
    <property type="match status" value="1"/>
</dbReference>
<evidence type="ECO:0000256" key="4">
    <source>
        <dbReference type="SAM" id="MobiDB-lite"/>
    </source>
</evidence>